<name>A0ABP7AA28_9ACTN</name>
<keyword evidence="2" id="KW-1185">Reference proteome</keyword>
<organism evidence="1 2">
    <name type="scientific">Kineosporia mesophila</name>
    <dbReference type="NCBI Taxonomy" id="566012"/>
    <lineage>
        <taxon>Bacteria</taxon>
        <taxon>Bacillati</taxon>
        <taxon>Actinomycetota</taxon>
        <taxon>Actinomycetes</taxon>
        <taxon>Kineosporiales</taxon>
        <taxon>Kineosporiaceae</taxon>
        <taxon>Kineosporia</taxon>
    </lineage>
</organism>
<sequence length="85" mass="8471">MTTTQAVPGPAPEVARTVAAIHAARRRALGRTAELDIALVIGVAAALGTGPVAISPGDVMCSTPCGEQIAFRGPSGGFGISRWSG</sequence>
<accession>A0ABP7AA28</accession>
<evidence type="ECO:0000313" key="1">
    <source>
        <dbReference type="EMBL" id="GAA3628034.1"/>
    </source>
</evidence>
<evidence type="ECO:0000313" key="2">
    <source>
        <dbReference type="Proteomes" id="UP001501074"/>
    </source>
</evidence>
<dbReference type="EMBL" id="BAAAZO010000010">
    <property type="protein sequence ID" value="GAA3628034.1"/>
    <property type="molecule type" value="Genomic_DNA"/>
</dbReference>
<reference evidence="2" key="1">
    <citation type="journal article" date="2019" name="Int. J. Syst. Evol. Microbiol.">
        <title>The Global Catalogue of Microorganisms (GCM) 10K type strain sequencing project: providing services to taxonomists for standard genome sequencing and annotation.</title>
        <authorList>
            <consortium name="The Broad Institute Genomics Platform"/>
            <consortium name="The Broad Institute Genome Sequencing Center for Infectious Disease"/>
            <person name="Wu L."/>
            <person name="Ma J."/>
        </authorList>
    </citation>
    <scope>NUCLEOTIDE SEQUENCE [LARGE SCALE GENOMIC DNA]</scope>
    <source>
        <strain evidence="2">JCM 16902</strain>
    </source>
</reference>
<dbReference type="Proteomes" id="UP001501074">
    <property type="component" value="Unassembled WGS sequence"/>
</dbReference>
<protein>
    <submittedName>
        <fullName evidence="1">Uncharacterized protein</fullName>
    </submittedName>
</protein>
<gene>
    <name evidence="1" type="ORF">GCM10022223_51690</name>
</gene>
<dbReference type="RefSeq" id="WP_231484589.1">
    <property type="nucleotide sequence ID" value="NZ_BAAAZO010000010.1"/>
</dbReference>
<proteinExistence type="predicted"/>
<comment type="caution">
    <text evidence="1">The sequence shown here is derived from an EMBL/GenBank/DDBJ whole genome shotgun (WGS) entry which is preliminary data.</text>
</comment>